<dbReference type="Pfam" id="PF01609">
    <property type="entry name" value="DDE_Tnp_1"/>
    <property type="match status" value="1"/>
</dbReference>
<feature type="domain" description="Transposase IS4-like" evidence="1">
    <location>
        <begin position="92"/>
        <end position="273"/>
    </location>
</feature>
<dbReference type="InterPro" id="IPR002559">
    <property type="entry name" value="Transposase_11"/>
</dbReference>
<name>A0AAU8KU85_9ACTN</name>
<protein>
    <submittedName>
        <fullName evidence="3">IS5 family transposase</fullName>
    </submittedName>
</protein>
<dbReference type="PANTHER" id="PTHR30007">
    <property type="entry name" value="PHP DOMAIN PROTEIN"/>
    <property type="match status" value="1"/>
</dbReference>
<evidence type="ECO:0000313" key="3">
    <source>
        <dbReference type="EMBL" id="XCN18588.1"/>
    </source>
</evidence>
<gene>
    <name evidence="3" type="ORF">R1Y80_00135</name>
</gene>
<evidence type="ECO:0000259" key="1">
    <source>
        <dbReference type="Pfam" id="PF01609"/>
    </source>
</evidence>
<reference evidence="3" key="1">
    <citation type="submission" date="2023-10" db="EMBL/GenBank/DDBJ databases">
        <title>Complete genome sequence of Streptomyces sp. JL1001.</title>
        <authorList>
            <person name="Jiang L."/>
        </authorList>
    </citation>
    <scope>NUCLEOTIDE SEQUENCE</scope>
    <source>
        <strain evidence="3">JL1001</strain>
    </source>
</reference>
<evidence type="ECO:0000259" key="2">
    <source>
        <dbReference type="Pfam" id="PF13340"/>
    </source>
</evidence>
<dbReference type="NCBIfam" id="NF033580">
    <property type="entry name" value="transpos_IS5_3"/>
    <property type="match status" value="1"/>
</dbReference>
<proteinExistence type="predicted"/>
<dbReference type="RefSeq" id="WP_354598842.1">
    <property type="nucleotide sequence ID" value="NZ_CP136798.1"/>
</dbReference>
<dbReference type="GO" id="GO:0004803">
    <property type="term" value="F:transposase activity"/>
    <property type="evidence" value="ECO:0007669"/>
    <property type="project" value="InterPro"/>
</dbReference>
<dbReference type="Pfam" id="PF13340">
    <property type="entry name" value="DUF4096"/>
    <property type="match status" value="1"/>
</dbReference>
<accession>A0AAU8KU85</accession>
<dbReference type="GO" id="GO:0006313">
    <property type="term" value="P:DNA transposition"/>
    <property type="evidence" value="ECO:0007669"/>
    <property type="project" value="InterPro"/>
</dbReference>
<dbReference type="AlphaFoldDB" id="A0AAU8KU85"/>
<dbReference type="EMBL" id="CP136798">
    <property type="protein sequence ID" value="XCN18588.1"/>
    <property type="molecule type" value="Genomic_DNA"/>
</dbReference>
<dbReference type="GO" id="GO:0003677">
    <property type="term" value="F:DNA binding"/>
    <property type="evidence" value="ECO:0007669"/>
    <property type="project" value="InterPro"/>
</dbReference>
<dbReference type="PANTHER" id="PTHR30007:SF1">
    <property type="entry name" value="BLR1914 PROTEIN"/>
    <property type="match status" value="1"/>
</dbReference>
<sequence length="276" mass="31520">MIRHELSDIEWEFVRPLLPESSRGRKRLDDRRVLNGIVWKFRTGTAWRDVPERYGPWATLHTRFRRWAADGTFDRMLRAAQAKADAAGDIEWLVSVDSTVVRAHQHAAGGSKRGLRDPALGRSRGGLTRKIHLACDGRGRPLGFVVTGGNTNDCTRFTAAMEAIRVPRIGPGRPRVRPDHVLGDKGYSSKAIRTWLRRRGIPHTIPERTDQVRNRARRGSRGGRPPAFDRELYKHRNVVERCFNRLKQWRGIATRYDKTVQSYDAAVTLASLLMWA</sequence>
<feature type="domain" description="Insertion element IS402-like" evidence="2">
    <location>
        <begin position="6"/>
        <end position="76"/>
    </location>
</feature>
<dbReference type="InterPro" id="IPR025161">
    <property type="entry name" value="IS402-like_dom"/>
</dbReference>
<organism evidence="3">
    <name type="scientific">Streptomyces sp. JL1001</name>
    <dbReference type="NCBI Taxonomy" id="3078227"/>
    <lineage>
        <taxon>Bacteria</taxon>
        <taxon>Bacillati</taxon>
        <taxon>Actinomycetota</taxon>
        <taxon>Actinomycetes</taxon>
        <taxon>Kitasatosporales</taxon>
        <taxon>Streptomycetaceae</taxon>
        <taxon>Streptomyces</taxon>
    </lineage>
</organism>